<dbReference type="PANTHER" id="PTHR43355:SF2">
    <property type="entry name" value="FLAVIN REDUCTASE (NADPH)"/>
    <property type="match status" value="1"/>
</dbReference>
<dbReference type="PANTHER" id="PTHR43355">
    <property type="entry name" value="FLAVIN REDUCTASE (NADPH)"/>
    <property type="match status" value="1"/>
</dbReference>
<dbReference type="InterPro" id="IPR051606">
    <property type="entry name" value="Polyketide_Oxido-like"/>
</dbReference>
<dbReference type="Gene3D" id="3.40.50.720">
    <property type="entry name" value="NAD(P)-binding Rossmann-like Domain"/>
    <property type="match status" value="1"/>
</dbReference>
<protein>
    <submittedName>
        <fullName evidence="2">Putative NADH-flavin reductase</fullName>
    </submittedName>
</protein>
<keyword evidence="3" id="KW-1185">Reference proteome</keyword>
<evidence type="ECO:0000313" key="3">
    <source>
        <dbReference type="Proteomes" id="UP000008805"/>
    </source>
</evidence>
<dbReference type="AlphaFoldDB" id="D6EBW3"/>
<evidence type="ECO:0000313" key="2">
    <source>
        <dbReference type="EMBL" id="CBL05210.1"/>
    </source>
</evidence>
<dbReference type="SUPFAM" id="SSF51735">
    <property type="entry name" value="NAD(P)-binding Rossmann-fold domains"/>
    <property type="match status" value="1"/>
</dbReference>
<evidence type="ECO:0000259" key="1">
    <source>
        <dbReference type="Pfam" id="PF13460"/>
    </source>
</evidence>
<dbReference type="InterPro" id="IPR016040">
    <property type="entry name" value="NAD(P)-bd_dom"/>
</dbReference>
<feature type="domain" description="NAD(P)-binding" evidence="1">
    <location>
        <begin position="11"/>
        <end position="195"/>
    </location>
</feature>
<proteinExistence type="predicted"/>
<dbReference type="Pfam" id="PF13460">
    <property type="entry name" value="NAD_binding_10"/>
    <property type="match status" value="1"/>
</dbReference>
<name>D6EBW3_9ACTN</name>
<dbReference type="HOGENOM" id="CLU_025711_3_2_11"/>
<dbReference type="GO" id="GO:0016646">
    <property type="term" value="F:oxidoreductase activity, acting on the CH-NH group of donors, NAD or NADP as acceptor"/>
    <property type="evidence" value="ECO:0007669"/>
    <property type="project" value="TreeGrafter"/>
</dbReference>
<reference evidence="2 3" key="1">
    <citation type="submission" date="2010-03" db="EMBL/GenBank/DDBJ databases">
        <title>The genome sequence of Gordonibacter pamelaeae 7-10-1-bT.</title>
        <authorList>
            <consortium name="metaHIT consortium -- http://www.metahit.eu/"/>
            <person name="Pajon A."/>
            <person name="Turner K."/>
            <person name="Parkhill J."/>
            <person name="Timmis K."/>
            <person name="Oxley A."/>
            <person name="Wurdemann D."/>
        </authorList>
    </citation>
    <scope>NUCLEOTIDE SEQUENCE [LARGE SCALE GENOMIC DNA]</scope>
    <source>
        <strain evidence="3">7-10-1-b</strain>
    </source>
</reference>
<dbReference type="InterPro" id="IPR036291">
    <property type="entry name" value="NAD(P)-bd_dom_sf"/>
</dbReference>
<dbReference type="BioCyc" id="GPAM657308:GPA_RS16280-MONOMER"/>
<dbReference type="CDD" id="cd05244">
    <property type="entry name" value="BVR-B_like_SDR_a"/>
    <property type="match status" value="1"/>
</dbReference>
<dbReference type="PATRIC" id="fig|657308.3.peg.2933"/>
<organism evidence="2 3">
    <name type="scientific">Gordonibacter pamelaeae 7-10-1-b</name>
    <dbReference type="NCBI Taxonomy" id="657308"/>
    <lineage>
        <taxon>Bacteria</taxon>
        <taxon>Bacillati</taxon>
        <taxon>Actinomycetota</taxon>
        <taxon>Coriobacteriia</taxon>
        <taxon>Eggerthellales</taxon>
        <taxon>Eggerthellaceae</taxon>
        <taxon>Gordonibacter</taxon>
    </lineage>
</organism>
<dbReference type="KEGG" id="gpa:GPA_35090"/>
<gene>
    <name evidence="2" type="ORF">GPA_35090</name>
</gene>
<sequence length="212" mass="22383">MMTKKIAVVAANGRAGSLIVEEAVRRGFDVTAIVRGENRTAAQNSVIKDALELTTEDLAGFDAVVDAVGGWTPETIPAITDAGIHLADVLVGTDVRLLVVGGAGSLFVNPEHTVTVDMGPDFPDDWKPLSAAAGKVLAHLRETDGLKWTFVSPAADFQADGERTGEYILAGEEFTLNGRGESTLSYADYAIAMVDEIESGDHVAQRISVVSK</sequence>
<reference evidence="2 3" key="2">
    <citation type="submission" date="2010-03" db="EMBL/GenBank/DDBJ databases">
        <authorList>
            <person name="Pajon A."/>
        </authorList>
    </citation>
    <scope>NUCLEOTIDE SEQUENCE [LARGE SCALE GENOMIC DNA]</scope>
    <source>
        <strain evidence="3">7-10-1-b</strain>
    </source>
</reference>
<dbReference type="Proteomes" id="UP000008805">
    <property type="component" value="Chromosome"/>
</dbReference>
<dbReference type="EMBL" id="FP929047">
    <property type="protein sequence ID" value="CBL05210.1"/>
    <property type="molecule type" value="Genomic_DNA"/>
</dbReference>
<accession>D6EBW3</accession>